<evidence type="ECO:0000256" key="5">
    <source>
        <dbReference type="SAM" id="MobiDB-lite"/>
    </source>
</evidence>
<reference evidence="6 7" key="1">
    <citation type="submission" date="2015-09" db="EMBL/GenBank/DDBJ databases">
        <title>Trachymyrmex zeteki WGS genome.</title>
        <authorList>
            <person name="Nygaard S."/>
            <person name="Hu H."/>
            <person name="Boomsma J."/>
            <person name="Zhang G."/>
        </authorList>
    </citation>
    <scope>NUCLEOTIDE SEQUENCE [LARGE SCALE GENOMIC DNA]</scope>
    <source>
        <strain evidence="6">Tzet28-1</strain>
        <tissue evidence="6">Whole body</tissue>
    </source>
</reference>
<name>A0A151X0U3_9HYME</name>
<dbReference type="PANTHER" id="PTHR14017">
    <property type="entry name" value="LYSINE-SPECIFIC DEMETHYLASE"/>
    <property type="match status" value="1"/>
</dbReference>
<keyword evidence="6" id="KW-0489">Methyltransferase</keyword>
<proteinExistence type="inferred from homology"/>
<feature type="repeat" description="TPR" evidence="4">
    <location>
        <begin position="90"/>
        <end position="123"/>
    </location>
</feature>
<keyword evidence="6" id="KW-0808">Transferase</keyword>
<evidence type="ECO:0000256" key="1">
    <source>
        <dbReference type="ARBA" id="ARBA00004123"/>
    </source>
</evidence>
<accession>A0A151X0U3</accession>
<dbReference type="PANTHER" id="PTHR14017:SF1">
    <property type="entry name" value="LD02225P"/>
    <property type="match status" value="1"/>
</dbReference>
<evidence type="ECO:0000256" key="2">
    <source>
        <dbReference type="ARBA" id="ARBA00023242"/>
    </source>
</evidence>
<dbReference type="AlphaFoldDB" id="A0A151X0U3"/>
<evidence type="ECO:0000256" key="3">
    <source>
        <dbReference type="ARBA" id="ARBA00034483"/>
    </source>
</evidence>
<evidence type="ECO:0000256" key="4">
    <source>
        <dbReference type="PROSITE-ProRule" id="PRU00339"/>
    </source>
</evidence>
<comment type="subcellular location">
    <subcellularLocation>
        <location evidence="1">Nucleus</location>
    </subcellularLocation>
</comment>
<sequence length="232" mass="26507">MAQDTDDINLTPQELQTLSELDSRQFGFLKLNSPEQAKRKALVVRAIKYLERMLVQAQTENQRRKADSTKACPDDSKENEDEDKGISIDPKTYCKLGHFHLLLEDYSKAMSAYQKFYSLKGDYWKDVSFLYGLGLVYFHFNAFQWSWSGSVLKPRVNKLWRRLAGERTSEQATGQLTNLPNVTPTTEAGLRPSRVGSGFCSCLSLSFPLLSFPSRLLPPGHVHLKIIRDHYL</sequence>
<keyword evidence="7" id="KW-1185">Reference proteome</keyword>
<feature type="region of interest" description="Disordered" evidence="5">
    <location>
        <begin position="60"/>
        <end position="84"/>
    </location>
</feature>
<keyword evidence="2" id="KW-0539">Nucleus</keyword>
<feature type="compositionally biased region" description="Basic and acidic residues" evidence="5">
    <location>
        <begin position="61"/>
        <end position="76"/>
    </location>
</feature>
<dbReference type="STRING" id="64791.A0A151X0U3"/>
<dbReference type="GO" id="GO:0008168">
    <property type="term" value="F:methyltransferase activity"/>
    <property type="evidence" value="ECO:0007669"/>
    <property type="project" value="UniProtKB-KW"/>
</dbReference>
<gene>
    <name evidence="6" type="ORF">ALC60_07080</name>
</gene>
<dbReference type="GO" id="GO:0044666">
    <property type="term" value="C:MLL3/4 complex"/>
    <property type="evidence" value="ECO:0007669"/>
    <property type="project" value="TreeGrafter"/>
</dbReference>
<dbReference type="PROSITE" id="PS50005">
    <property type="entry name" value="TPR"/>
    <property type="match status" value="1"/>
</dbReference>
<dbReference type="InterPro" id="IPR011990">
    <property type="entry name" value="TPR-like_helical_dom_sf"/>
</dbReference>
<comment type="similarity">
    <text evidence="3">Belongs to the UTX family.</text>
</comment>
<protein>
    <submittedName>
        <fullName evidence="6">Lysine-specific demethylase 6A</fullName>
    </submittedName>
</protein>
<dbReference type="Proteomes" id="UP000075809">
    <property type="component" value="Unassembled WGS sequence"/>
</dbReference>
<keyword evidence="4" id="KW-0802">TPR repeat</keyword>
<dbReference type="InterPro" id="IPR051630">
    <property type="entry name" value="Corepressor-Demethylase"/>
</dbReference>
<organism evidence="6 7">
    <name type="scientific">Mycetomoellerius zeteki</name>
    <dbReference type="NCBI Taxonomy" id="64791"/>
    <lineage>
        <taxon>Eukaryota</taxon>
        <taxon>Metazoa</taxon>
        <taxon>Ecdysozoa</taxon>
        <taxon>Arthropoda</taxon>
        <taxon>Hexapoda</taxon>
        <taxon>Insecta</taxon>
        <taxon>Pterygota</taxon>
        <taxon>Neoptera</taxon>
        <taxon>Endopterygota</taxon>
        <taxon>Hymenoptera</taxon>
        <taxon>Apocrita</taxon>
        <taxon>Aculeata</taxon>
        <taxon>Formicoidea</taxon>
        <taxon>Formicidae</taxon>
        <taxon>Myrmicinae</taxon>
        <taxon>Mycetomoellerius</taxon>
    </lineage>
</organism>
<dbReference type="GO" id="GO:0032259">
    <property type="term" value="P:methylation"/>
    <property type="evidence" value="ECO:0007669"/>
    <property type="project" value="UniProtKB-KW"/>
</dbReference>
<dbReference type="GO" id="GO:0000978">
    <property type="term" value="F:RNA polymerase II cis-regulatory region sequence-specific DNA binding"/>
    <property type="evidence" value="ECO:0007669"/>
    <property type="project" value="TreeGrafter"/>
</dbReference>
<dbReference type="GO" id="GO:0071558">
    <property type="term" value="F:histone H3K27me2/H3K27me3 demethylase activity"/>
    <property type="evidence" value="ECO:0007669"/>
    <property type="project" value="TreeGrafter"/>
</dbReference>
<evidence type="ECO:0000313" key="7">
    <source>
        <dbReference type="Proteomes" id="UP000075809"/>
    </source>
</evidence>
<dbReference type="Gene3D" id="1.25.40.10">
    <property type="entry name" value="Tetratricopeptide repeat domain"/>
    <property type="match status" value="1"/>
</dbReference>
<dbReference type="SUPFAM" id="SSF48452">
    <property type="entry name" value="TPR-like"/>
    <property type="match status" value="1"/>
</dbReference>
<dbReference type="EMBL" id="KQ982601">
    <property type="protein sequence ID" value="KYQ54004.1"/>
    <property type="molecule type" value="Genomic_DNA"/>
</dbReference>
<evidence type="ECO:0000313" key="6">
    <source>
        <dbReference type="EMBL" id="KYQ54004.1"/>
    </source>
</evidence>
<dbReference type="GO" id="GO:0010468">
    <property type="term" value="P:regulation of gene expression"/>
    <property type="evidence" value="ECO:0007669"/>
    <property type="project" value="TreeGrafter"/>
</dbReference>
<dbReference type="GO" id="GO:0031490">
    <property type="term" value="F:chromatin DNA binding"/>
    <property type="evidence" value="ECO:0007669"/>
    <property type="project" value="TreeGrafter"/>
</dbReference>
<dbReference type="InterPro" id="IPR019734">
    <property type="entry name" value="TPR_rpt"/>
</dbReference>